<proteinExistence type="predicted"/>
<dbReference type="KEGG" id="malv:MALV_55580"/>
<keyword evidence="2" id="KW-1185">Reference proteome</keyword>
<protein>
    <submittedName>
        <fullName evidence="1">Uncharacterized protein</fullName>
    </submittedName>
</protein>
<dbReference type="EMBL" id="AP022566">
    <property type="protein sequence ID" value="BBX30433.1"/>
    <property type="molecule type" value="Genomic_DNA"/>
</dbReference>
<evidence type="ECO:0000313" key="2">
    <source>
        <dbReference type="Proteomes" id="UP000466906"/>
    </source>
</evidence>
<dbReference type="AlphaFoldDB" id="A0A6N4V2S6"/>
<gene>
    <name evidence="1" type="ORF">MALV_55580</name>
</gene>
<reference evidence="1 2" key="1">
    <citation type="journal article" date="2019" name="Emerg. Microbes Infect.">
        <title>Comprehensive subspecies identification of 175 nontuberculous mycobacteria species based on 7547 genomic profiles.</title>
        <authorList>
            <person name="Matsumoto Y."/>
            <person name="Kinjo T."/>
            <person name="Motooka D."/>
            <person name="Nabeya D."/>
            <person name="Jung N."/>
            <person name="Uechi K."/>
            <person name="Horii T."/>
            <person name="Iida T."/>
            <person name="Fujita J."/>
            <person name="Nakamura S."/>
        </authorList>
    </citation>
    <scope>NUCLEOTIDE SEQUENCE [LARGE SCALE GENOMIC DNA]</scope>
    <source>
        <strain evidence="1 2">JCM 12272</strain>
        <plasmid evidence="1">pJCM12272</plasmid>
    </source>
</reference>
<dbReference type="Proteomes" id="UP000466906">
    <property type="component" value="Plasmid pJCM12272"/>
</dbReference>
<name>A0A6N4V2S6_9MYCO</name>
<sequence length="61" mass="7112">MPNPAPVRRDRRLDWHEAIDKAESTYRAESFGEFWTRSVDPGVAWVHRHSTSAGPYQQRTT</sequence>
<geneLocation type="plasmid" evidence="1 2">
    <name>pJCM12272</name>
</geneLocation>
<evidence type="ECO:0000313" key="1">
    <source>
        <dbReference type="EMBL" id="BBX30433.1"/>
    </source>
</evidence>
<organism evidence="1 2">
    <name type="scientific">Mycolicibacterium alvei</name>
    <dbReference type="NCBI Taxonomy" id="67081"/>
    <lineage>
        <taxon>Bacteria</taxon>
        <taxon>Bacillati</taxon>
        <taxon>Actinomycetota</taxon>
        <taxon>Actinomycetes</taxon>
        <taxon>Mycobacteriales</taxon>
        <taxon>Mycobacteriaceae</taxon>
        <taxon>Mycolicibacterium</taxon>
    </lineage>
</organism>
<accession>A0A6N4V2S6</accession>
<keyword evidence="1" id="KW-0614">Plasmid</keyword>